<name>W0HWQ6_9GAMM</name>
<accession>W0HWQ6</accession>
<dbReference type="Proteomes" id="UP000019028">
    <property type="component" value="Chromosome"/>
</dbReference>
<reference evidence="1 2" key="1">
    <citation type="journal article" date="2014" name="Genome Biol. Evol.">
        <title>Genome degeneration and adaptation in a nascent stage of symbiosis.</title>
        <authorList>
            <person name="Oakeson K.F."/>
            <person name="Gil R."/>
            <person name="Clayton A.L."/>
            <person name="Dunn D.M."/>
            <person name="von Niederhausern A.C."/>
            <person name="Hamil C."/>
            <person name="Aoyagi A."/>
            <person name="Duval B."/>
            <person name="Baca A."/>
            <person name="Silva F.J."/>
            <person name="Vallier A."/>
            <person name="Jackson D.G."/>
            <person name="Latorre A."/>
            <person name="Weiss R.B."/>
            <person name="Heddi A."/>
            <person name="Moya A."/>
            <person name="Dale C."/>
        </authorList>
    </citation>
    <scope>NUCLEOTIDE SEQUENCE [LARGE SCALE GENOMIC DNA]</scope>
    <source>
        <strain evidence="1 2">HS1</strain>
    </source>
</reference>
<evidence type="ECO:0000313" key="1">
    <source>
        <dbReference type="EMBL" id="AHF76578.1"/>
    </source>
</evidence>
<dbReference type="HOGENOM" id="CLU_2025209_0_0_6"/>
<protein>
    <submittedName>
        <fullName evidence="1">Uncharacterized protein</fullName>
    </submittedName>
</protein>
<dbReference type="AlphaFoldDB" id="W0HWQ6"/>
<evidence type="ECO:0000313" key="2">
    <source>
        <dbReference type="Proteomes" id="UP000019028"/>
    </source>
</evidence>
<organism evidence="1 2">
    <name type="scientific">Sodalis praecaptivus</name>
    <dbReference type="NCBI Taxonomy" id="1239307"/>
    <lineage>
        <taxon>Bacteria</taxon>
        <taxon>Pseudomonadati</taxon>
        <taxon>Pseudomonadota</taxon>
        <taxon>Gammaproteobacteria</taxon>
        <taxon>Enterobacterales</taxon>
        <taxon>Bruguierivoracaceae</taxon>
        <taxon>Sodalis</taxon>
    </lineage>
</organism>
<proteinExistence type="predicted"/>
<sequence>MAIERLLPLCIFSPIISSLLAKFHYSIPLSHCSTFPLFLCSSAPLPRCSSVPLFLCSSVPLPRCSSVPPFLRSSVPPFLRSIIIIAKMKLIKINQIHFILIYLYFVCEPPQVHGFPLRVKYP</sequence>
<dbReference type="EMBL" id="CP006569">
    <property type="protein sequence ID" value="AHF76578.1"/>
    <property type="molecule type" value="Genomic_DNA"/>
</dbReference>
<gene>
    <name evidence="1" type="ORF">Sant_1520</name>
</gene>
<keyword evidence="2" id="KW-1185">Reference proteome</keyword>
<dbReference type="KEGG" id="sod:Sant_1520"/>